<dbReference type="EMBL" id="BTSY01000005">
    <property type="protein sequence ID" value="GMT30146.1"/>
    <property type="molecule type" value="Genomic_DNA"/>
</dbReference>
<evidence type="ECO:0000313" key="1">
    <source>
        <dbReference type="EMBL" id="GMT30146.1"/>
    </source>
</evidence>
<dbReference type="Proteomes" id="UP001432322">
    <property type="component" value="Unassembled WGS sequence"/>
</dbReference>
<sequence length="90" mass="10419">YPGDKPKEEQLRFVCGSFHCHFEDRNNCTQKCAEYMERTKDDEIADNDMELINELSVDKEEKDCVNRCSRPSPDESMNELCSSLCAVNFS</sequence>
<reference evidence="1" key="1">
    <citation type="submission" date="2023-10" db="EMBL/GenBank/DDBJ databases">
        <title>Genome assembly of Pristionchus species.</title>
        <authorList>
            <person name="Yoshida K."/>
            <person name="Sommer R.J."/>
        </authorList>
    </citation>
    <scope>NUCLEOTIDE SEQUENCE</scope>
    <source>
        <strain evidence="1">RS5133</strain>
    </source>
</reference>
<evidence type="ECO:0000313" key="2">
    <source>
        <dbReference type="Proteomes" id="UP001432322"/>
    </source>
</evidence>
<comment type="caution">
    <text evidence="1">The sequence shown here is derived from an EMBL/GenBank/DDBJ whole genome shotgun (WGS) entry which is preliminary data.</text>
</comment>
<name>A0AAV5WE03_9BILA</name>
<organism evidence="1 2">
    <name type="scientific">Pristionchus fissidentatus</name>
    <dbReference type="NCBI Taxonomy" id="1538716"/>
    <lineage>
        <taxon>Eukaryota</taxon>
        <taxon>Metazoa</taxon>
        <taxon>Ecdysozoa</taxon>
        <taxon>Nematoda</taxon>
        <taxon>Chromadorea</taxon>
        <taxon>Rhabditida</taxon>
        <taxon>Rhabditina</taxon>
        <taxon>Diplogasteromorpha</taxon>
        <taxon>Diplogasteroidea</taxon>
        <taxon>Neodiplogasteridae</taxon>
        <taxon>Pristionchus</taxon>
    </lineage>
</organism>
<dbReference type="AlphaFoldDB" id="A0AAV5WE03"/>
<protein>
    <submittedName>
        <fullName evidence="1">Uncharacterized protein</fullName>
    </submittedName>
</protein>
<feature type="non-terminal residue" evidence="1">
    <location>
        <position position="90"/>
    </location>
</feature>
<proteinExistence type="predicted"/>
<feature type="non-terminal residue" evidence="1">
    <location>
        <position position="1"/>
    </location>
</feature>
<keyword evidence="2" id="KW-1185">Reference proteome</keyword>
<accession>A0AAV5WE03</accession>
<gene>
    <name evidence="1" type="ORF">PFISCL1PPCAC_21443</name>
</gene>